<reference evidence="1 2" key="1">
    <citation type="submission" date="2019-01" db="EMBL/GenBank/DDBJ databases">
        <title>Still something new to discover - new insights into E. coli phage diversity and taxonomy.</title>
        <authorList>
            <person name="Korf I.H.E."/>
            <person name="Adriaennsens E."/>
            <person name="Dreiseikelmann B."/>
            <person name="Kropinski A."/>
            <person name="Nimtz M."/>
            <person name="Meier-Kolthoff J.P."/>
            <person name="Rohde M."/>
            <person name="van Raaij M."/>
            <person name="Wittmann J."/>
        </authorList>
    </citation>
    <scope>NUCLEOTIDE SEQUENCE [LARGE SCALE GENOMIC DNA]</scope>
</reference>
<evidence type="ECO:0000313" key="2">
    <source>
        <dbReference type="Proteomes" id="UP000309350"/>
    </source>
</evidence>
<name>A0A482N2L0_9CAUD</name>
<dbReference type="Proteomes" id="UP000309350">
    <property type="component" value="Segment"/>
</dbReference>
<sequence>MIKLLCAESSVEFLKEGKQYLASQVIDNPGLFYITDEEGDTLCISLIMDCGRFHVIEDDTIRLFEVSYTKDNGPVRKYQIPAKSAFNACVRLGQIYGDDKDCREDVFINVIEVK</sequence>
<proteinExistence type="predicted"/>
<gene>
    <name evidence="1" type="ORF">Schickermooser_00025</name>
</gene>
<evidence type="ECO:0000313" key="1">
    <source>
        <dbReference type="EMBL" id="QBQ80178.1"/>
    </source>
</evidence>
<keyword evidence="2" id="KW-1185">Reference proteome</keyword>
<organism evidence="1 2">
    <name type="scientific">Escherichia phage vB_EcoM_Schickermooser</name>
    <dbReference type="NCBI Taxonomy" id="2508195"/>
    <lineage>
        <taxon>Viruses</taxon>
        <taxon>Duplodnaviria</taxon>
        <taxon>Heunggongvirae</taxon>
        <taxon>Uroviricota</taxon>
        <taxon>Caudoviricetes</taxon>
        <taxon>Stephanstirmvirinae</taxon>
        <taxon>Phapecoctavirus</taxon>
        <taxon>Phapecoctavirus schickermooser</taxon>
        <taxon>Escherichia virus Schickermooser</taxon>
    </lineage>
</organism>
<protein>
    <submittedName>
        <fullName evidence="1">Uncharacterized protein</fullName>
    </submittedName>
</protein>
<accession>A0A482N2L0</accession>
<dbReference type="EMBL" id="MK373788">
    <property type="protein sequence ID" value="QBQ80178.1"/>
    <property type="molecule type" value="Genomic_DNA"/>
</dbReference>